<protein>
    <recommendedName>
        <fullName evidence="2">TTF-type domain-containing protein</fullName>
    </recommendedName>
</protein>
<reference evidence="4" key="1">
    <citation type="submission" date="2024-04" db="EMBL/GenBank/DDBJ databases">
        <title>Salinicola lusitanus LLJ914,a marine bacterium isolated from the Okinawa Trough.</title>
        <authorList>
            <person name="Li J."/>
        </authorList>
    </citation>
    <scope>NUCLEOTIDE SEQUENCE [LARGE SCALE GENOMIC DNA]</scope>
</reference>
<dbReference type="AlphaFoldDB" id="A0AAW0NAN4"/>
<name>A0AAW0NAN4_9GOBI</name>
<proteinExistence type="predicted"/>
<gene>
    <name evidence="3" type="ORF">WMY93_024660</name>
</gene>
<dbReference type="InterPro" id="IPR006580">
    <property type="entry name" value="Znf_TTF"/>
</dbReference>
<evidence type="ECO:0000259" key="2">
    <source>
        <dbReference type="SMART" id="SM00597"/>
    </source>
</evidence>
<evidence type="ECO:0000256" key="1">
    <source>
        <dbReference type="SAM" id="MobiDB-lite"/>
    </source>
</evidence>
<evidence type="ECO:0000313" key="3">
    <source>
        <dbReference type="EMBL" id="KAK7889100.1"/>
    </source>
</evidence>
<sequence>MLAHGVGASSSRGRRGTPCLLHRGTIRREGGAGALLGKAAARTGGTVYPSDISGSGPRCSGDSGLMKPRRHSRFSLGSEQQTGRSYPCVVLPTEAEGNRRSSGRRGSHICRTHGARHRRVTIFELARDDRGGTGIESAAELTQGEDGLISPELQQINVEGEAGQHASASNITNRLDVGDKDTGPKQVKLRSYPQDSFGTQKRSFSHSWFEKHEWLEYSVQKNSAFCFPCRLFGKNLKHDSMALLSLTEALHKLLQKETLNLAEATMCKEAVCDTLKSKRTNTFADELFEKTKSLCQTLSIPEATVKARKSRGGSWKILC</sequence>
<feature type="region of interest" description="Disordered" evidence="1">
    <location>
        <begin position="161"/>
        <end position="183"/>
    </location>
</feature>
<comment type="caution">
    <text evidence="3">The sequence shown here is derived from an EMBL/GenBank/DDBJ whole genome shotgun (WGS) entry which is preliminary data.</text>
</comment>
<dbReference type="Proteomes" id="UP001460270">
    <property type="component" value="Unassembled WGS sequence"/>
</dbReference>
<dbReference type="EMBL" id="JBBPFD010000018">
    <property type="protein sequence ID" value="KAK7889100.1"/>
    <property type="molecule type" value="Genomic_DNA"/>
</dbReference>
<keyword evidence="4" id="KW-1185">Reference proteome</keyword>
<organism evidence="3 4">
    <name type="scientific">Mugilogobius chulae</name>
    <name type="common">yellowstripe goby</name>
    <dbReference type="NCBI Taxonomy" id="88201"/>
    <lineage>
        <taxon>Eukaryota</taxon>
        <taxon>Metazoa</taxon>
        <taxon>Chordata</taxon>
        <taxon>Craniata</taxon>
        <taxon>Vertebrata</taxon>
        <taxon>Euteleostomi</taxon>
        <taxon>Actinopterygii</taxon>
        <taxon>Neopterygii</taxon>
        <taxon>Teleostei</taxon>
        <taxon>Neoteleostei</taxon>
        <taxon>Acanthomorphata</taxon>
        <taxon>Gobiaria</taxon>
        <taxon>Gobiiformes</taxon>
        <taxon>Gobioidei</taxon>
        <taxon>Gobiidae</taxon>
        <taxon>Gobionellinae</taxon>
        <taxon>Mugilogobius</taxon>
    </lineage>
</organism>
<feature type="domain" description="TTF-type" evidence="2">
    <location>
        <begin position="200"/>
        <end position="266"/>
    </location>
</feature>
<dbReference type="SMART" id="SM00597">
    <property type="entry name" value="ZnF_TTF"/>
    <property type="match status" value="1"/>
</dbReference>
<accession>A0AAW0NAN4</accession>
<evidence type="ECO:0000313" key="4">
    <source>
        <dbReference type="Proteomes" id="UP001460270"/>
    </source>
</evidence>